<gene>
    <name evidence="8" type="ORF">BAVI_14776</name>
</gene>
<evidence type="ECO:0000313" key="9">
    <source>
        <dbReference type="Proteomes" id="UP000018877"/>
    </source>
</evidence>
<sequence length="399" mass="44990">MKDFLTLLFFQLKTLVHSWKITVVLLLTPMLFFAGIGLVCIKLFSEEAHVQLFEIAIVDDDQTLETKYVIGQLLDNSHLSKVTKVTIVDHAKARTLMEKNKVVATIVIPEGFSRDVKKGLNTPVEVIGNGDRPLQAQLVRHLMESAAKLTTAAQSGINTIDHFLAEENVPDDVRHAEFKKSLLSFSLHILGRGTIFEMKEKKNLFQQDILQYYVLSFYLLLIMIWSFGFLVLLRERINGPLRNRLNSRGITEWKEKFAGFAAAVVSVSLISYLLSLPITWLFGSSAINYGNLLSIVRIVLTFSAFFMMLAVFVSNDQLFLLFGIGLIMIGAVAGGHVIPVVYFPDWLERIGMFTINSWALRSVFDPADMQSIKMLGLITISCLVITAVYLKTGYRRCKR</sequence>
<dbReference type="InterPro" id="IPR051449">
    <property type="entry name" value="ABC-2_transporter_component"/>
</dbReference>
<comment type="caution">
    <text evidence="8">The sequence shown here is derived from an EMBL/GenBank/DDBJ whole genome shotgun (WGS) entry which is preliminary data.</text>
</comment>
<dbReference type="Pfam" id="PF12698">
    <property type="entry name" value="ABC2_membrane_3"/>
    <property type="match status" value="1"/>
</dbReference>
<feature type="transmembrane region" description="Helical" evidence="6">
    <location>
        <begin position="257"/>
        <end position="282"/>
    </location>
</feature>
<feature type="transmembrane region" description="Helical" evidence="6">
    <location>
        <begin position="21"/>
        <end position="44"/>
    </location>
</feature>
<dbReference type="AlphaFoldDB" id="A0AB94ILR7"/>
<dbReference type="PANTHER" id="PTHR30294:SF38">
    <property type="entry name" value="TRANSPORT PERMEASE PROTEIN"/>
    <property type="match status" value="1"/>
</dbReference>
<evidence type="ECO:0000256" key="1">
    <source>
        <dbReference type="ARBA" id="ARBA00004651"/>
    </source>
</evidence>
<dbReference type="EMBL" id="ALAN01000082">
    <property type="protein sequence ID" value="ETI67995.1"/>
    <property type="molecule type" value="Genomic_DNA"/>
</dbReference>
<proteinExistence type="predicted"/>
<accession>A0AB94ILR7</accession>
<dbReference type="PANTHER" id="PTHR30294">
    <property type="entry name" value="MEMBRANE COMPONENT OF ABC TRANSPORTER YHHJ-RELATED"/>
    <property type="match status" value="1"/>
</dbReference>
<reference evidence="8 9" key="1">
    <citation type="journal article" date="2014" name="Environ. Microbiol.">
        <title>The nitrate-ammonifying and nosZ-carrying bacterium Bacillus vireti is a potent source and sink for nitric and nitrous oxide under high nitrate conditions.</title>
        <authorList>
            <person name="Mania D."/>
            <person name="Heylen K."/>
            <person name="van Spanning R.J."/>
            <person name="Frostegard A."/>
        </authorList>
    </citation>
    <scope>NUCLEOTIDE SEQUENCE [LARGE SCALE GENOMIC DNA]</scope>
    <source>
        <strain evidence="8 9">LMG 21834</strain>
    </source>
</reference>
<dbReference type="RefSeq" id="WP_024029138.1">
    <property type="nucleotide sequence ID" value="NZ_ALAN01000082.1"/>
</dbReference>
<protein>
    <submittedName>
        <fullName evidence="8">ABC transporter permease</fullName>
    </submittedName>
</protein>
<keyword evidence="3 6" id="KW-0812">Transmembrane</keyword>
<feature type="domain" description="ABC-2 type transporter transmembrane" evidence="7">
    <location>
        <begin position="22"/>
        <end position="369"/>
    </location>
</feature>
<keyword evidence="4 6" id="KW-1133">Transmembrane helix</keyword>
<organism evidence="8 9">
    <name type="scientific">Neobacillus vireti LMG 21834</name>
    <dbReference type="NCBI Taxonomy" id="1131730"/>
    <lineage>
        <taxon>Bacteria</taxon>
        <taxon>Bacillati</taxon>
        <taxon>Bacillota</taxon>
        <taxon>Bacilli</taxon>
        <taxon>Bacillales</taxon>
        <taxon>Bacillaceae</taxon>
        <taxon>Neobacillus</taxon>
    </lineage>
</organism>
<evidence type="ECO:0000256" key="4">
    <source>
        <dbReference type="ARBA" id="ARBA00022989"/>
    </source>
</evidence>
<name>A0AB94ILR7_9BACI</name>
<evidence type="ECO:0000256" key="6">
    <source>
        <dbReference type="SAM" id="Phobius"/>
    </source>
</evidence>
<evidence type="ECO:0000256" key="2">
    <source>
        <dbReference type="ARBA" id="ARBA00022475"/>
    </source>
</evidence>
<evidence type="ECO:0000259" key="7">
    <source>
        <dbReference type="Pfam" id="PF12698"/>
    </source>
</evidence>
<feature type="transmembrane region" description="Helical" evidence="6">
    <location>
        <begin position="372"/>
        <end position="390"/>
    </location>
</feature>
<comment type="subcellular location">
    <subcellularLocation>
        <location evidence="1">Cell membrane</location>
        <topology evidence="1">Multi-pass membrane protein</topology>
    </subcellularLocation>
</comment>
<keyword evidence="9" id="KW-1185">Reference proteome</keyword>
<evidence type="ECO:0000256" key="3">
    <source>
        <dbReference type="ARBA" id="ARBA00022692"/>
    </source>
</evidence>
<feature type="transmembrane region" description="Helical" evidence="6">
    <location>
        <begin position="320"/>
        <end position="343"/>
    </location>
</feature>
<feature type="transmembrane region" description="Helical" evidence="6">
    <location>
        <begin position="212"/>
        <end position="233"/>
    </location>
</feature>
<dbReference type="Gene3D" id="3.40.1710.10">
    <property type="entry name" value="abc type-2 transporter like domain"/>
    <property type="match status" value="1"/>
</dbReference>
<keyword evidence="5 6" id="KW-0472">Membrane</keyword>
<evidence type="ECO:0000256" key="5">
    <source>
        <dbReference type="ARBA" id="ARBA00023136"/>
    </source>
</evidence>
<dbReference type="GO" id="GO:0140359">
    <property type="term" value="F:ABC-type transporter activity"/>
    <property type="evidence" value="ECO:0007669"/>
    <property type="project" value="InterPro"/>
</dbReference>
<dbReference type="Proteomes" id="UP000018877">
    <property type="component" value="Unassembled WGS sequence"/>
</dbReference>
<keyword evidence="2" id="KW-1003">Cell membrane</keyword>
<dbReference type="GO" id="GO:0005886">
    <property type="term" value="C:plasma membrane"/>
    <property type="evidence" value="ECO:0007669"/>
    <property type="project" value="UniProtKB-SubCell"/>
</dbReference>
<feature type="transmembrane region" description="Helical" evidence="6">
    <location>
        <begin position="294"/>
        <end position="313"/>
    </location>
</feature>
<dbReference type="InterPro" id="IPR013525">
    <property type="entry name" value="ABC2_TM"/>
</dbReference>
<evidence type="ECO:0000313" key="8">
    <source>
        <dbReference type="EMBL" id="ETI67995.1"/>
    </source>
</evidence>